<dbReference type="Gene3D" id="3.40.50.1820">
    <property type="entry name" value="alpha/beta hydrolase"/>
    <property type="match status" value="1"/>
</dbReference>
<organism evidence="4 5">
    <name type="scientific">Macrophomina phaseolina</name>
    <dbReference type="NCBI Taxonomy" id="35725"/>
    <lineage>
        <taxon>Eukaryota</taxon>
        <taxon>Fungi</taxon>
        <taxon>Dikarya</taxon>
        <taxon>Ascomycota</taxon>
        <taxon>Pezizomycotina</taxon>
        <taxon>Dothideomycetes</taxon>
        <taxon>Dothideomycetes incertae sedis</taxon>
        <taxon>Botryosphaeriales</taxon>
        <taxon>Botryosphaeriaceae</taxon>
        <taxon>Macrophomina</taxon>
    </lineage>
</organism>
<comment type="similarity">
    <text evidence="1">Belongs to the type-B carboxylesterase/lipase family.</text>
</comment>
<dbReference type="PANTHER" id="PTHR43918">
    <property type="entry name" value="ACETYLCHOLINESTERASE"/>
    <property type="match status" value="1"/>
</dbReference>
<keyword evidence="2 4" id="KW-0378">Hydrolase</keyword>
<evidence type="ECO:0000313" key="4">
    <source>
        <dbReference type="EMBL" id="KAH7045312.1"/>
    </source>
</evidence>
<dbReference type="Pfam" id="PF00135">
    <property type="entry name" value="COesterase"/>
    <property type="match status" value="1"/>
</dbReference>
<feature type="domain" description="Carboxylesterase type B" evidence="3">
    <location>
        <begin position="49"/>
        <end position="202"/>
    </location>
</feature>
<keyword evidence="5" id="KW-1185">Reference proteome</keyword>
<comment type="caution">
    <text evidence="4">The sequence shown here is derived from an EMBL/GenBank/DDBJ whole genome shotgun (WGS) entry which is preliminary data.</text>
</comment>
<evidence type="ECO:0000259" key="3">
    <source>
        <dbReference type="Pfam" id="PF00135"/>
    </source>
</evidence>
<dbReference type="InterPro" id="IPR050654">
    <property type="entry name" value="AChE-related_enzymes"/>
</dbReference>
<evidence type="ECO:0000256" key="1">
    <source>
        <dbReference type="ARBA" id="ARBA00005964"/>
    </source>
</evidence>
<accession>A0ABQ8G5H6</accession>
<evidence type="ECO:0000313" key="5">
    <source>
        <dbReference type="Proteomes" id="UP000774617"/>
    </source>
</evidence>
<dbReference type="PANTHER" id="PTHR43918:SF4">
    <property type="entry name" value="CARBOXYLIC ESTER HYDROLASE"/>
    <property type="match status" value="1"/>
</dbReference>
<reference evidence="4 5" key="1">
    <citation type="journal article" date="2021" name="Nat. Commun.">
        <title>Genetic determinants of endophytism in the Arabidopsis root mycobiome.</title>
        <authorList>
            <person name="Mesny F."/>
            <person name="Miyauchi S."/>
            <person name="Thiergart T."/>
            <person name="Pickel B."/>
            <person name="Atanasova L."/>
            <person name="Karlsson M."/>
            <person name="Huettel B."/>
            <person name="Barry K.W."/>
            <person name="Haridas S."/>
            <person name="Chen C."/>
            <person name="Bauer D."/>
            <person name="Andreopoulos W."/>
            <person name="Pangilinan J."/>
            <person name="LaButti K."/>
            <person name="Riley R."/>
            <person name="Lipzen A."/>
            <person name="Clum A."/>
            <person name="Drula E."/>
            <person name="Henrissat B."/>
            <person name="Kohler A."/>
            <person name="Grigoriev I.V."/>
            <person name="Martin F.M."/>
            <person name="Hacquard S."/>
        </authorList>
    </citation>
    <scope>NUCLEOTIDE SEQUENCE [LARGE SCALE GENOMIC DNA]</scope>
    <source>
        <strain evidence="4 5">MPI-SDFR-AT-0080</strain>
    </source>
</reference>
<sequence>MSFMIQNAVEIGKPFIGLTRLSAWGFVVGNKSKIVAIPILDYATSVSLFEWVQENIAAFWGNSTKFTIFGELAGAMSVGFHLVAYGGRNDKLFRGAIMESGAPVYYHKLDNNAEFEPKYQSSLNAIGCANLVCLRALHCDDLNRAINGTRIIEWGPAIDYDLIQPFTSTQLLSGNFVQVPIRSGANSDENTAFGPRGVDSEQDFIDALTTFGIPSKLIRPMLHASPTIPSLGIPGSPPLSAGFRFTLPQGSQYRRTSAYFGDH</sequence>
<name>A0ABQ8G5H6_9PEZI</name>
<dbReference type="EMBL" id="JAGTJR010000019">
    <property type="protein sequence ID" value="KAH7045312.1"/>
    <property type="molecule type" value="Genomic_DNA"/>
</dbReference>
<proteinExistence type="inferred from homology"/>
<dbReference type="Proteomes" id="UP000774617">
    <property type="component" value="Unassembled WGS sequence"/>
</dbReference>
<protein>
    <submittedName>
        <fullName evidence="4">Alpha/Beta hydrolase protein</fullName>
    </submittedName>
</protein>
<dbReference type="SUPFAM" id="SSF53474">
    <property type="entry name" value="alpha/beta-Hydrolases"/>
    <property type="match status" value="1"/>
</dbReference>
<evidence type="ECO:0000256" key="2">
    <source>
        <dbReference type="ARBA" id="ARBA00022801"/>
    </source>
</evidence>
<gene>
    <name evidence="4" type="ORF">B0J12DRAFT_757827</name>
</gene>
<dbReference type="InterPro" id="IPR002018">
    <property type="entry name" value="CarbesteraseB"/>
</dbReference>
<dbReference type="InterPro" id="IPR029058">
    <property type="entry name" value="AB_hydrolase_fold"/>
</dbReference>
<dbReference type="GO" id="GO:0016787">
    <property type="term" value="F:hydrolase activity"/>
    <property type="evidence" value="ECO:0007669"/>
    <property type="project" value="UniProtKB-KW"/>
</dbReference>